<reference evidence="3" key="1">
    <citation type="submission" date="2011-01" db="EMBL/GenBank/DDBJ databases">
        <title>Complete sequence of chromosome of Acidobacterium sp. MP5ACTX9.</title>
        <authorList>
            <consortium name="US DOE Joint Genome Institute"/>
            <person name="Lucas S."/>
            <person name="Copeland A."/>
            <person name="Lapidus A."/>
            <person name="Cheng J.-F."/>
            <person name="Goodwin L."/>
            <person name="Pitluck S."/>
            <person name="Teshima H."/>
            <person name="Detter J.C."/>
            <person name="Han C."/>
            <person name="Tapia R."/>
            <person name="Land M."/>
            <person name="Hauser L."/>
            <person name="Kyrpides N."/>
            <person name="Ivanova N."/>
            <person name="Ovchinnikova G."/>
            <person name="Pagani I."/>
            <person name="Rawat S.R."/>
            <person name="Mannisto M."/>
            <person name="Haggblom M.M."/>
            <person name="Woyke T."/>
        </authorList>
    </citation>
    <scope>NUCLEOTIDE SEQUENCE [LARGE SCALE GENOMIC DNA]</scope>
    <source>
        <strain evidence="3">MP5ACTX9</strain>
    </source>
</reference>
<accession>E8X341</accession>
<dbReference type="Pfam" id="PF03928">
    <property type="entry name" value="HbpS-like"/>
    <property type="match status" value="1"/>
</dbReference>
<dbReference type="PaxDb" id="1198114-AciX9_2223"/>
<keyword evidence="3" id="KW-1185">Reference proteome</keyword>
<gene>
    <name evidence="2" type="ordered locus">AciX9_2223</name>
</gene>
<dbReference type="Gene3D" id="3.30.450.150">
    <property type="entry name" value="Haem-degrading domain"/>
    <property type="match status" value="1"/>
</dbReference>
<dbReference type="PANTHER" id="PTHR28255:SF1">
    <property type="entry name" value="UPF0303 PROTEIN YBR137W"/>
    <property type="match status" value="1"/>
</dbReference>
<dbReference type="NCBIfam" id="NF002696">
    <property type="entry name" value="PRK02487.1-5"/>
    <property type="match status" value="1"/>
</dbReference>
<comment type="similarity">
    <text evidence="1">Belongs to the UPF0303 family.</text>
</comment>
<evidence type="ECO:0000313" key="3">
    <source>
        <dbReference type="Proteomes" id="UP000000343"/>
    </source>
</evidence>
<dbReference type="InterPro" id="IPR038084">
    <property type="entry name" value="PduO/GlcC-like_sf"/>
</dbReference>
<dbReference type="OrthoDB" id="9815315at2"/>
<dbReference type="SUPFAM" id="SSF143744">
    <property type="entry name" value="GlcG-like"/>
    <property type="match status" value="1"/>
</dbReference>
<dbReference type="RefSeq" id="WP_013580581.1">
    <property type="nucleotide sequence ID" value="NC_015064.1"/>
</dbReference>
<dbReference type="InterPro" id="IPR005624">
    <property type="entry name" value="PduO/GlcC-like"/>
</dbReference>
<name>E8X341_GRATM</name>
<evidence type="ECO:0000313" key="2">
    <source>
        <dbReference type="EMBL" id="ADW69265.1"/>
    </source>
</evidence>
<dbReference type="EMBL" id="CP002480">
    <property type="protein sequence ID" value="ADW69265.1"/>
    <property type="molecule type" value="Genomic_DNA"/>
</dbReference>
<organism evidence="3">
    <name type="scientific">Granulicella tundricola (strain ATCC BAA-1859 / DSM 23138 / MP5ACTX9)</name>
    <dbReference type="NCBI Taxonomy" id="1198114"/>
    <lineage>
        <taxon>Bacteria</taxon>
        <taxon>Pseudomonadati</taxon>
        <taxon>Acidobacteriota</taxon>
        <taxon>Terriglobia</taxon>
        <taxon>Terriglobales</taxon>
        <taxon>Acidobacteriaceae</taxon>
        <taxon>Granulicella</taxon>
    </lineage>
</organism>
<dbReference type="KEGG" id="acm:AciX9_2223"/>
<dbReference type="PIRSF" id="PIRSF008757">
    <property type="entry name" value="UCP008757"/>
    <property type="match status" value="1"/>
</dbReference>
<dbReference type="AlphaFoldDB" id="E8X341"/>
<evidence type="ECO:0000256" key="1">
    <source>
        <dbReference type="HAMAP-Rule" id="MF_00761"/>
    </source>
</evidence>
<dbReference type="eggNOG" id="COG4702">
    <property type="taxonomic scope" value="Bacteria"/>
</dbReference>
<dbReference type="Proteomes" id="UP000000343">
    <property type="component" value="Chromosome"/>
</dbReference>
<dbReference type="HOGENOM" id="CLU_101036_2_2_0"/>
<proteinExistence type="inferred from homology"/>
<dbReference type="HAMAP" id="MF_00761">
    <property type="entry name" value="UPF0303"/>
    <property type="match status" value="1"/>
</dbReference>
<protein>
    <recommendedName>
        <fullName evidence="1">UPF0303 protein AciX9_2223</fullName>
    </recommendedName>
</protein>
<sequence length="161" mass="17440">MGLQDDLDVIAKQEKALQFESFGADTAWEVGCSLREQAMRRAAVMTFEIQVAGRVLFHAVTHNPPAGQADWIRRKRNTVMRFGRASYAMGLQLELEKKTIEERHGLTLADYALHGGGFPIVLRGTGYVGSVVASGLTQREDHAMVVTALGEALGTAVVGLG</sequence>
<dbReference type="PANTHER" id="PTHR28255">
    <property type="match status" value="1"/>
</dbReference>
<dbReference type="InterPro" id="IPR010371">
    <property type="entry name" value="YBR137W-like"/>
</dbReference>